<dbReference type="InterPro" id="IPR036942">
    <property type="entry name" value="Beta-barrel_TonB_sf"/>
</dbReference>
<dbReference type="GO" id="GO:0009279">
    <property type="term" value="C:cell outer membrane"/>
    <property type="evidence" value="ECO:0007669"/>
    <property type="project" value="UniProtKB-SubCell"/>
</dbReference>
<dbReference type="GO" id="GO:0015344">
    <property type="term" value="F:siderophore uptake transmembrane transporter activity"/>
    <property type="evidence" value="ECO:0007669"/>
    <property type="project" value="TreeGrafter"/>
</dbReference>
<protein>
    <submittedName>
        <fullName evidence="9">Iron complex outermembrane receptor protein</fullName>
    </submittedName>
</protein>
<accession>A0A2M9CRF0</accession>
<gene>
    <name evidence="9" type="ORF">BXY57_0051</name>
</gene>
<keyword evidence="2" id="KW-0813">Transport</keyword>
<feature type="chain" id="PRO_5014689595" evidence="8">
    <location>
        <begin position="22"/>
        <end position="666"/>
    </location>
</feature>
<evidence type="ECO:0000256" key="8">
    <source>
        <dbReference type="SAM" id="SignalP"/>
    </source>
</evidence>
<keyword evidence="7" id="KW-0998">Cell outer membrane</keyword>
<dbReference type="PANTHER" id="PTHR30069:SF29">
    <property type="entry name" value="HEMOGLOBIN AND HEMOGLOBIN-HAPTOGLOBIN-BINDING PROTEIN 1-RELATED"/>
    <property type="match status" value="1"/>
</dbReference>
<evidence type="ECO:0000256" key="2">
    <source>
        <dbReference type="ARBA" id="ARBA00022448"/>
    </source>
</evidence>
<evidence type="ECO:0000256" key="7">
    <source>
        <dbReference type="ARBA" id="ARBA00023237"/>
    </source>
</evidence>
<name>A0A2M9CRF0_9BACT</name>
<dbReference type="SUPFAM" id="SSF56935">
    <property type="entry name" value="Porins"/>
    <property type="match status" value="1"/>
</dbReference>
<evidence type="ECO:0000256" key="5">
    <source>
        <dbReference type="ARBA" id="ARBA00022729"/>
    </source>
</evidence>
<dbReference type="RefSeq" id="WP_100313212.1">
    <property type="nucleotide sequence ID" value="NZ_PGFG01000001.1"/>
</dbReference>
<evidence type="ECO:0000256" key="4">
    <source>
        <dbReference type="ARBA" id="ARBA00022692"/>
    </source>
</evidence>
<dbReference type="PANTHER" id="PTHR30069">
    <property type="entry name" value="TONB-DEPENDENT OUTER MEMBRANE RECEPTOR"/>
    <property type="match status" value="1"/>
</dbReference>
<comment type="subcellular location">
    <subcellularLocation>
        <location evidence="1">Cell outer membrane</location>
        <topology evidence="1">Multi-pass membrane protein</topology>
    </subcellularLocation>
</comment>
<dbReference type="EMBL" id="PGFG01000001">
    <property type="protein sequence ID" value="PJJ74493.1"/>
    <property type="molecule type" value="Genomic_DNA"/>
</dbReference>
<organism evidence="9 10">
    <name type="scientific">Thermoflavifilum aggregans</name>
    <dbReference type="NCBI Taxonomy" id="454188"/>
    <lineage>
        <taxon>Bacteria</taxon>
        <taxon>Pseudomonadati</taxon>
        <taxon>Bacteroidota</taxon>
        <taxon>Chitinophagia</taxon>
        <taxon>Chitinophagales</taxon>
        <taxon>Chitinophagaceae</taxon>
        <taxon>Thermoflavifilum</taxon>
    </lineage>
</organism>
<feature type="signal peptide" evidence="8">
    <location>
        <begin position="1"/>
        <end position="21"/>
    </location>
</feature>
<evidence type="ECO:0000256" key="1">
    <source>
        <dbReference type="ARBA" id="ARBA00004571"/>
    </source>
</evidence>
<keyword evidence="3" id="KW-1134">Transmembrane beta strand</keyword>
<dbReference type="InterPro" id="IPR039426">
    <property type="entry name" value="TonB-dep_rcpt-like"/>
</dbReference>
<keyword evidence="10" id="KW-1185">Reference proteome</keyword>
<proteinExistence type="predicted"/>
<reference evidence="9 10" key="1">
    <citation type="submission" date="2017-11" db="EMBL/GenBank/DDBJ databases">
        <title>Genomic Encyclopedia of Archaeal and Bacterial Type Strains, Phase II (KMG-II): From Individual Species to Whole Genera.</title>
        <authorList>
            <person name="Goeker M."/>
        </authorList>
    </citation>
    <scope>NUCLEOTIDE SEQUENCE [LARGE SCALE GENOMIC DNA]</scope>
    <source>
        <strain evidence="9 10">DSM 27268</strain>
    </source>
</reference>
<sequence>MRNSFAAILLLPLLYAGGSSARNICKIASDSLPPVLLNEVVITSSRQPTQQAEKPLSTMDEYLQQMPSVHMIRRGAYAWLPYLDGLPDDRAVITIDGMRIYGACTDKMDPVTSYVEIMNLQKADIHNGQSRYGPVSSGSLNMVLSNPDFGEPQFKGSVFSGYETNNHHRMIGMGATWIDPRSYLNIDMTYRHAGDYHAGGGEIISPSQFTKYNVSASGGYQIDAQRQVRFNWIYDRATDLGYPALPMDVSLARAQIFSVNYRQQHPWPGIYLWTTRIYFNEVKHVMDNAHRSGISMYMDMPGWTQTAGWISGIEKTVAHHHWLLQLNGHWNRSVAEMTMYPANNPQRTMFMLTWPGVHIEEIDGYIQDSLTGHAGWQYVYSAGLTLHNNEVYDQRGISELKMFYPNESLNKLRWLKRSHFGIFRRGNTWTASLQVGYGERPPTVSEAYGLYLYNSMDNYDYIGNPNLKNEQSVNLQVQLHYYREKISVAWQTGVFYMLNYIIGLVDSTLKPMTMGAAGVRVYQQLPEAIEWNSTATLQVQVAEAWLWNAQLGMSVGSGKNLGYLPFQRPLSFSTGISWSQRGYQVHAGLEGANHSWFYNADYGEKPVSGYAIVNISAGKTFQLGKKPLTLKIGMENILDKNYTTYADWNRVPRMGRNAFVNIVYGW</sequence>
<evidence type="ECO:0000256" key="6">
    <source>
        <dbReference type="ARBA" id="ARBA00023136"/>
    </source>
</evidence>
<keyword evidence="6" id="KW-0472">Membrane</keyword>
<evidence type="ECO:0000256" key="3">
    <source>
        <dbReference type="ARBA" id="ARBA00022452"/>
    </source>
</evidence>
<dbReference type="AlphaFoldDB" id="A0A2M9CRF0"/>
<keyword evidence="4" id="KW-0812">Transmembrane</keyword>
<dbReference type="Proteomes" id="UP000230000">
    <property type="component" value="Unassembled WGS sequence"/>
</dbReference>
<dbReference type="GO" id="GO:0044718">
    <property type="term" value="P:siderophore transmembrane transport"/>
    <property type="evidence" value="ECO:0007669"/>
    <property type="project" value="TreeGrafter"/>
</dbReference>
<dbReference type="OrthoDB" id="9759247at2"/>
<evidence type="ECO:0000313" key="10">
    <source>
        <dbReference type="Proteomes" id="UP000230000"/>
    </source>
</evidence>
<comment type="caution">
    <text evidence="9">The sequence shown here is derived from an EMBL/GenBank/DDBJ whole genome shotgun (WGS) entry which is preliminary data.</text>
</comment>
<keyword evidence="5 8" id="KW-0732">Signal</keyword>
<evidence type="ECO:0000313" key="9">
    <source>
        <dbReference type="EMBL" id="PJJ74493.1"/>
    </source>
</evidence>
<keyword evidence="9" id="KW-0675">Receptor</keyword>
<dbReference type="Gene3D" id="2.40.170.20">
    <property type="entry name" value="TonB-dependent receptor, beta-barrel domain"/>
    <property type="match status" value="1"/>
</dbReference>